<evidence type="ECO:0000259" key="1">
    <source>
        <dbReference type="Pfam" id="PF00561"/>
    </source>
</evidence>
<dbReference type="Pfam" id="PF00561">
    <property type="entry name" value="Abhydrolase_1"/>
    <property type="match status" value="1"/>
</dbReference>
<evidence type="ECO:0000313" key="2">
    <source>
        <dbReference type="EMBL" id="GAA1998459.1"/>
    </source>
</evidence>
<proteinExistence type="predicted"/>
<feature type="domain" description="AB hydrolase-1" evidence="1">
    <location>
        <begin position="40"/>
        <end position="139"/>
    </location>
</feature>
<dbReference type="InterPro" id="IPR050266">
    <property type="entry name" value="AB_hydrolase_sf"/>
</dbReference>
<name>A0ABN2T6D4_9ACTN</name>
<dbReference type="SUPFAM" id="SSF53474">
    <property type="entry name" value="alpha/beta-Hydrolases"/>
    <property type="match status" value="1"/>
</dbReference>
<evidence type="ECO:0000313" key="3">
    <source>
        <dbReference type="Proteomes" id="UP001499854"/>
    </source>
</evidence>
<sequence>MTALPTRTLRYTADGPAVGGVVSGVVEYTALGSPQPPTTLFLHGLAGSIQDTRPLASGLPGRKVFAHLPGHGRSTGPDPLSYDVLAAAALAVADHEHATAAVGVSLGAATLLRILARDPGRFGRVVLYLPAVADVPRAPEAVAPHRALAERLAAGDVDGVAAALLRTQPAAVQDGPVARNWALRRAKELVTELEEEGGDPRRWLPLAAAVPLEPRDLPGLHRVTAPILVIGQEGDAAHPSATARRIADALPTAELTIFDEQGALWGHRSELRELISGFLSPAGTSQR</sequence>
<organism evidence="2 3">
    <name type="scientific">Catenulispora subtropica</name>
    <dbReference type="NCBI Taxonomy" id="450798"/>
    <lineage>
        <taxon>Bacteria</taxon>
        <taxon>Bacillati</taxon>
        <taxon>Actinomycetota</taxon>
        <taxon>Actinomycetes</taxon>
        <taxon>Catenulisporales</taxon>
        <taxon>Catenulisporaceae</taxon>
        <taxon>Catenulispora</taxon>
    </lineage>
</organism>
<protein>
    <recommendedName>
        <fullName evidence="1">AB hydrolase-1 domain-containing protein</fullName>
    </recommendedName>
</protein>
<dbReference type="PANTHER" id="PTHR43798">
    <property type="entry name" value="MONOACYLGLYCEROL LIPASE"/>
    <property type="match status" value="1"/>
</dbReference>
<dbReference type="Gene3D" id="3.40.50.1820">
    <property type="entry name" value="alpha/beta hydrolase"/>
    <property type="match status" value="1"/>
</dbReference>
<accession>A0ABN2T6D4</accession>
<dbReference type="PANTHER" id="PTHR43798:SF33">
    <property type="entry name" value="HYDROLASE, PUTATIVE (AFU_ORTHOLOGUE AFUA_2G14860)-RELATED"/>
    <property type="match status" value="1"/>
</dbReference>
<dbReference type="Proteomes" id="UP001499854">
    <property type="component" value="Unassembled WGS sequence"/>
</dbReference>
<dbReference type="RefSeq" id="WP_344661925.1">
    <property type="nucleotide sequence ID" value="NZ_BAAAQM010000062.1"/>
</dbReference>
<gene>
    <name evidence="2" type="ORF">GCM10009838_74740</name>
</gene>
<keyword evidence="3" id="KW-1185">Reference proteome</keyword>
<dbReference type="EMBL" id="BAAAQM010000062">
    <property type="protein sequence ID" value="GAA1998459.1"/>
    <property type="molecule type" value="Genomic_DNA"/>
</dbReference>
<comment type="caution">
    <text evidence="2">The sequence shown here is derived from an EMBL/GenBank/DDBJ whole genome shotgun (WGS) entry which is preliminary data.</text>
</comment>
<reference evidence="2 3" key="1">
    <citation type="journal article" date="2019" name="Int. J. Syst. Evol. Microbiol.">
        <title>The Global Catalogue of Microorganisms (GCM) 10K type strain sequencing project: providing services to taxonomists for standard genome sequencing and annotation.</title>
        <authorList>
            <consortium name="The Broad Institute Genomics Platform"/>
            <consortium name="The Broad Institute Genome Sequencing Center for Infectious Disease"/>
            <person name="Wu L."/>
            <person name="Ma J."/>
        </authorList>
    </citation>
    <scope>NUCLEOTIDE SEQUENCE [LARGE SCALE GENOMIC DNA]</scope>
    <source>
        <strain evidence="2 3">JCM 16013</strain>
    </source>
</reference>
<dbReference type="InterPro" id="IPR029058">
    <property type="entry name" value="AB_hydrolase_fold"/>
</dbReference>
<dbReference type="InterPro" id="IPR000073">
    <property type="entry name" value="AB_hydrolase_1"/>
</dbReference>